<keyword evidence="2" id="KW-1185">Reference proteome</keyword>
<dbReference type="OrthoDB" id="1437640at2"/>
<dbReference type="PROSITE" id="PS51257">
    <property type="entry name" value="PROKAR_LIPOPROTEIN"/>
    <property type="match status" value="1"/>
</dbReference>
<dbReference type="EMBL" id="FNBA01000001">
    <property type="protein sequence ID" value="SDE30588.1"/>
    <property type="molecule type" value="Genomic_DNA"/>
</dbReference>
<dbReference type="AlphaFoldDB" id="A0A1G7BU02"/>
<sequence>MKHLIFISLLLSVLIGCKNPSEEKEKTTNSNTVYNCDSKRNYGDTSICLPKIEGINEAYAHPEVKKRVDEFEDTSNIILGYYLDDATYAQASDFSFINYDNYYKVYGATAALDVIMGPSEMKQIVQMMTSGFLDKTLEDVNKSDSFSEKKLQITQPILIEKYNVTKNAGTIVFLMNVTVGDDERIKAATMSTMLVKKRLIFMAHYLDYIDAETITTLKEHTATFIDAFLNANS</sequence>
<gene>
    <name evidence="1" type="ORF">SAMN05421855_10118</name>
</gene>
<reference evidence="1 2" key="1">
    <citation type="submission" date="2016-10" db="EMBL/GenBank/DDBJ databases">
        <authorList>
            <person name="de Groot N.N."/>
        </authorList>
    </citation>
    <scope>NUCLEOTIDE SEQUENCE [LARGE SCALE GENOMIC DNA]</scope>
    <source>
        <strain evidence="1 2">DSM 16195</strain>
    </source>
</reference>
<dbReference type="STRING" id="227084.SAMN05421855_10118"/>
<dbReference type="Proteomes" id="UP000199321">
    <property type="component" value="Unassembled WGS sequence"/>
</dbReference>
<accession>A0A1G7BU02</accession>
<name>A0A1G7BU02_9FLAO</name>
<proteinExistence type="predicted"/>
<evidence type="ECO:0000313" key="2">
    <source>
        <dbReference type="Proteomes" id="UP000199321"/>
    </source>
</evidence>
<dbReference type="RefSeq" id="WP_093139223.1">
    <property type="nucleotide sequence ID" value="NZ_BMWO01000001.1"/>
</dbReference>
<organism evidence="1 2">
    <name type="scientific">Ulvibacter litoralis</name>
    <dbReference type="NCBI Taxonomy" id="227084"/>
    <lineage>
        <taxon>Bacteria</taxon>
        <taxon>Pseudomonadati</taxon>
        <taxon>Bacteroidota</taxon>
        <taxon>Flavobacteriia</taxon>
        <taxon>Flavobacteriales</taxon>
        <taxon>Flavobacteriaceae</taxon>
        <taxon>Ulvibacter</taxon>
    </lineage>
</organism>
<evidence type="ECO:0000313" key="1">
    <source>
        <dbReference type="EMBL" id="SDE30588.1"/>
    </source>
</evidence>
<protein>
    <submittedName>
        <fullName evidence="1">Uncharacterized protein</fullName>
    </submittedName>
</protein>